<dbReference type="GO" id="GO:0007165">
    <property type="term" value="P:signal transduction"/>
    <property type="evidence" value="ECO:0007669"/>
    <property type="project" value="UniProtKB-KW"/>
</dbReference>
<dbReference type="PANTHER" id="PTHR21137:SF35">
    <property type="entry name" value="ODORANT RECEPTOR 19A-RELATED"/>
    <property type="match status" value="1"/>
</dbReference>
<dbReference type="Pfam" id="PF02949">
    <property type="entry name" value="7tm_6"/>
    <property type="match status" value="1"/>
</dbReference>
<keyword evidence="8 10" id="KW-0675">Receptor</keyword>
<keyword evidence="3 10" id="KW-0716">Sensory transduction</keyword>
<proteinExistence type="inferred from homology"/>
<comment type="similarity">
    <text evidence="10">Belongs to the insect chemoreceptor superfamily. Heteromeric odorant receptor channel (TC 1.A.69) family.</text>
</comment>
<keyword evidence="4 10" id="KW-0812">Transmembrane</keyword>
<keyword evidence="2" id="KW-1003">Cell membrane</keyword>
<keyword evidence="12" id="KW-1185">Reference proteome</keyword>
<dbReference type="InterPro" id="IPR004117">
    <property type="entry name" value="7tm6_olfct_rcpt"/>
</dbReference>
<evidence type="ECO:0000256" key="10">
    <source>
        <dbReference type="RuleBase" id="RU351113"/>
    </source>
</evidence>
<dbReference type="PANTHER" id="PTHR21137">
    <property type="entry name" value="ODORANT RECEPTOR"/>
    <property type="match status" value="1"/>
</dbReference>
<accession>A0AAU9TGI5</accession>
<feature type="transmembrane region" description="Helical" evidence="10">
    <location>
        <begin position="268"/>
        <end position="290"/>
    </location>
</feature>
<feature type="transmembrane region" description="Helical" evidence="10">
    <location>
        <begin position="190"/>
        <end position="216"/>
    </location>
</feature>
<dbReference type="GO" id="GO:0005549">
    <property type="term" value="F:odorant binding"/>
    <property type="evidence" value="ECO:0007669"/>
    <property type="project" value="InterPro"/>
</dbReference>
<evidence type="ECO:0000256" key="1">
    <source>
        <dbReference type="ARBA" id="ARBA00004651"/>
    </source>
</evidence>
<dbReference type="AlphaFoldDB" id="A0AAU9TGI5"/>
<evidence type="ECO:0000256" key="2">
    <source>
        <dbReference type="ARBA" id="ARBA00022475"/>
    </source>
</evidence>
<evidence type="ECO:0000256" key="7">
    <source>
        <dbReference type="ARBA" id="ARBA00023136"/>
    </source>
</evidence>
<sequence>MKFFDNLKNSFQQTKYNIKSNNLESIIWLVNLFPKLAGFSILKDKISAPFWIIHLSLLFYVYGVGNYVYQIHYAQGAMDFIKSFVNISIFTLTLNNSYWFLMKRPLLRTVLEQVSQNDSLSREKEFMREKHEKLLGVIKKILLIFYGFNFIDELFIYMPHRVNVTNDYYSMTPCVGLEPLTKTPNREICLVILCMQEIFISAVVLNYQALLLFIIAHTAAMYEMLSVEMLVFDEYDDNPECHAALKERLPIMIQRHSLTLNIIKNIQALYSMPLGVNFGSNAVCMCLIFYVPLDELITLSPILIYCFLVFFLYCFLCQRLINASEMFENAIYSCGWEKFGMKEKKMVFLMLVQAQRPVTILAADIIPVHIYTFATTLQAMYKFVTVVKF</sequence>
<reference evidence="11" key="1">
    <citation type="submission" date="2022-03" db="EMBL/GenBank/DDBJ databases">
        <authorList>
            <person name="Tunstrom K."/>
        </authorList>
    </citation>
    <scope>NUCLEOTIDE SEQUENCE</scope>
</reference>
<comment type="subcellular location">
    <subcellularLocation>
        <location evidence="1 10">Cell membrane</location>
        <topology evidence="1 10">Multi-pass membrane protein</topology>
    </subcellularLocation>
</comment>
<feature type="transmembrane region" description="Helical" evidence="10">
    <location>
        <begin position="134"/>
        <end position="151"/>
    </location>
</feature>
<feature type="transmembrane region" description="Helical" evidence="10">
    <location>
        <begin position="296"/>
        <end position="316"/>
    </location>
</feature>
<comment type="caution">
    <text evidence="10">Lacks conserved residue(s) required for the propagation of feature annotation.</text>
</comment>
<gene>
    <name evidence="11" type="ORF">EEDITHA_LOCUS2638</name>
</gene>
<keyword evidence="6 10" id="KW-1133">Transmembrane helix</keyword>
<protein>
    <recommendedName>
        <fullName evidence="10">Odorant receptor</fullName>
    </recommendedName>
</protein>
<evidence type="ECO:0000256" key="3">
    <source>
        <dbReference type="ARBA" id="ARBA00022606"/>
    </source>
</evidence>
<evidence type="ECO:0000256" key="9">
    <source>
        <dbReference type="ARBA" id="ARBA00023224"/>
    </source>
</evidence>
<dbReference type="GO" id="GO:0005886">
    <property type="term" value="C:plasma membrane"/>
    <property type="evidence" value="ECO:0007669"/>
    <property type="project" value="UniProtKB-SubCell"/>
</dbReference>
<name>A0AAU9TGI5_EUPED</name>
<dbReference type="GO" id="GO:0004984">
    <property type="term" value="F:olfactory receptor activity"/>
    <property type="evidence" value="ECO:0007669"/>
    <property type="project" value="InterPro"/>
</dbReference>
<keyword evidence="7 10" id="KW-0472">Membrane</keyword>
<feature type="transmembrane region" description="Helical" evidence="10">
    <location>
        <begin position="49"/>
        <end position="69"/>
    </location>
</feature>
<organism evidence="11 12">
    <name type="scientific">Euphydryas editha</name>
    <name type="common">Edith's checkerspot</name>
    <dbReference type="NCBI Taxonomy" id="104508"/>
    <lineage>
        <taxon>Eukaryota</taxon>
        <taxon>Metazoa</taxon>
        <taxon>Ecdysozoa</taxon>
        <taxon>Arthropoda</taxon>
        <taxon>Hexapoda</taxon>
        <taxon>Insecta</taxon>
        <taxon>Pterygota</taxon>
        <taxon>Neoptera</taxon>
        <taxon>Endopterygota</taxon>
        <taxon>Lepidoptera</taxon>
        <taxon>Glossata</taxon>
        <taxon>Ditrysia</taxon>
        <taxon>Papilionoidea</taxon>
        <taxon>Nymphalidae</taxon>
        <taxon>Nymphalinae</taxon>
        <taxon>Euphydryas</taxon>
    </lineage>
</organism>
<dbReference type="Proteomes" id="UP001153954">
    <property type="component" value="Unassembled WGS sequence"/>
</dbReference>
<evidence type="ECO:0000256" key="5">
    <source>
        <dbReference type="ARBA" id="ARBA00022725"/>
    </source>
</evidence>
<keyword evidence="9 10" id="KW-0807">Transducer</keyword>
<keyword evidence="5 10" id="KW-0552">Olfaction</keyword>
<evidence type="ECO:0000313" key="12">
    <source>
        <dbReference type="Proteomes" id="UP001153954"/>
    </source>
</evidence>
<dbReference type="EMBL" id="CAKOGL010000005">
    <property type="protein sequence ID" value="CAH2086236.1"/>
    <property type="molecule type" value="Genomic_DNA"/>
</dbReference>
<evidence type="ECO:0000256" key="4">
    <source>
        <dbReference type="ARBA" id="ARBA00022692"/>
    </source>
</evidence>
<evidence type="ECO:0000313" key="11">
    <source>
        <dbReference type="EMBL" id="CAH2086236.1"/>
    </source>
</evidence>
<evidence type="ECO:0000256" key="6">
    <source>
        <dbReference type="ARBA" id="ARBA00022989"/>
    </source>
</evidence>
<comment type="caution">
    <text evidence="11">The sequence shown here is derived from an EMBL/GenBank/DDBJ whole genome shotgun (WGS) entry which is preliminary data.</text>
</comment>
<feature type="transmembrane region" description="Helical" evidence="10">
    <location>
        <begin position="25"/>
        <end position="42"/>
    </location>
</feature>
<evidence type="ECO:0000256" key="8">
    <source>
        <dbReference type="ARBA" id="ARBA00023170"/>
    </source>
</evidence>